<evidence type="ECO:0000313" key="1">
    <source>
        <dbReference type="EMBL" id="KKK88926.1"/>
    </source>
</evidence>
<feature type="non-terminal residue" evidence="1">
    <location>
        <position position="76"/>
    </location>
</feature>
<dbReference type="EMBL" id="LAZR01049742">
    <property type="protein sequence ID" value="KKK88926.1"/>
    <property type="molecule type" value="Genomic_DNA"/>
</dbReference>
<reference evidence="1" key="1">
    <citation type="journal article" date="2015" name="Nature">
        <title>Complex archaea that bridge the gap between prokaryotes and eukaryotes.</title>
        <authorList>
            <person name="Spang A."/>
            <person name="Saw J.H."/>
            <person name="Jorgensen S.L."/>
            <person name="Zaremba-Niedzwiedzka K."/>
            <person name="Martijn J."/>
            <person name="Lind A.E."/>
            <person name="van Eijk R."/>
            <person name="Schleper C."/>
            <person name="Guy L."/>
            <person name="Ettema T.J."/>
        </authorList>
    </citation>
    <scope>NUCLEOTIDE SEQUENCE</scope>
</reference>
<accession>A0A0F9BWX6</accession>
<sequence>MSKQFVQRYNPRYAHDIVQMKDGSFVTFEAYEAIDKQRDALLAACKDLINANVYARRVSLRDEAPRGSVWGEARSC</sequence>
<comment type="caution">
    <text evidence="1">The sequence shown here is derived from an EMBL/GenBank/DDBJ whole genome shotgun (WGS) entry which is preliminary data.</text>
</comment>
<organism evidence="1">
    <name type="scientific">marine sediment metagenome</name>
    <dbReference type="NCBI Taxonomy" id="412755"/>
    <lineage>
        <taxon>unclassified sequences</taxon>
        <taxon>metagenomes</taxon>
        <taxon>ecological metagenomes</taxon>
    </lineage>
</organism>
<protein>
    <submittedName>
        <fullName evidence="1">Uncharacterized protein</fullName>
    </submittedName>
</protein>
<gene>
    <name evidence="1" type="ORF">LCGC14_2738230</name>
</gene>
<dbReference type="AlphaFoldDB" id="A0A0F9BWX6"/>
<name>A0A0F9BWX6_9ZZZZ</name>
<proteinExistence type="predicted"/>